<comment type="caution">
    <text evidence="2">The sequence shown here is derived from an EMBL/GenBank/DDBJ whole genome shotgun (WGS) entry which is preliminary data.</text>
</comment>
<sequence>MPSLVLLLPKFMWQEEETLGVSLWAVRWKTIGRFKIHDMLESCFAENQEESPDNFSCSSEDEHARRANGEKNMWSSEKKNPHEKNKHFGICIECDQILPLMNSGLKKTAQINSMSTGINSMSSEITLQVSNYVKDICISNFPYSQTITSLRIYILYASAQVERKLSTESLSESNDSVEPPNQLPESKSQMDNKMRLSTSLGSDATTRMYAYKNSPRQGKLGRDHFGENLQELEGL</sequence>
<protein>
    <submittedName>
        <fullName evidence="2">Uncharacterized protein</fullName>
    </submittedName>
</protein>
<dbReference type="AlphaFoldDB" id="A0A7J7DZR1"/>
<proteinExistence type="predicted"/>
<dbReference type="Proteomes" id="UP000593562">
    <property type="component" value="Unassembled WGS sequence"/>
</dbReference>
<dbReference type="InParanoid" id="A0A7J7DZR1"/>
<dbReference type="EMBL" id="JAAARO010000002">
    <property type="protein sequence ID" value="KAF5751769.1"/>
    <property type="molecule type" value="Genomic_DNA"/>
</dbReference>
<evidence type="ECO:0000313" key="2">
    <source>
        <dbReference type="EMBL" id="KAF5751769.1"/>
    </source>
</evidence>
<evidence type="ECO:0000313" key="3">
    <source>
        <dbReference type="Proteomes" id="UP000593562"/>
    </source>
</evidence>
<feature type="region of interest" description="Disordered" evidence="1">
    <location>
        <begin position="212"/>
        <end position="235"/>
    </location>
</feature>
<feature type="region of interest" description="Disordered" evidence="1">
    <location>
        <begin position="167"/>
        <end position="192"/>
    </location>
</feature>
<reference evidence="2 3" key="1">
    <citation type="journal article" date="2020" name="Nat. Commun.">
        <title>Genome of Tripterygium wilfordii and identification of cytochrome P450 involved in triptolide biosynthesis.</title>
        <authorList>
            <person name="Tu L."/>
            <person name="Su P."/>
            <person name="Zhang Z."/>
            <person name="Gao L."/>
            <person name="Wang J."/>
            <person name="Hu T."/>
            <person name="Zhou J."/>
            <person name="Zhang Y."/>
            <person name="Zhao Y."/>
            <person name="Liu Y."/>
            <person name="Song Y."/>
            <person name="Tong Y."/>
            <person name="Lu Y."/>
            <person name="Yang J."/>
            <person name="Xu C."/>
            <person name="Jia M."/>
            <person name="Peters R.J."/>
            <person name="Huang L."/>
            <person name="Gao W."/>
        </authorList>
    </citation>
    <scope>NUCLEOTIDE SEQUENCE [LARGE SCALE GENOMIC DNA]</scope>
    <source>
        <strain evidence="3">cv. XIE 37</strain>
        <tissue evidence="2">Leaf</tissue>
    </source>
</reference>
<feature type="compositionally biased region" description="Basic and acidic residues" evidence="1">
    <location>
        <begin position="60"/>
        <end position="69"/>
    </location>
</feature>
<feature type="region of interest" description="Disordered" evidence="1">
    <location>
        <begin position="50"/>
        <end position="81"/>
    </location>
</feature>
<name>A0A7J7DZR1_TRIWF</name>
<feature type="compositionally biased region" description="Polar residues" evidence="1">
    <location>
        <begin position="167"/>
        <end position="176"/>
    </location>
</feature>
<keyword evidence="3" id="KW-1185">Reference proteome</keyword>
<evidence type="ECO:0000256" key="1">
    <source>
        <dbReference type="SAM" id="MobiDB-lite"/>
    </source>
</evidence>
<accession>A0A7J7DZR1</accession>
<gene>
    <name evidence="2" type="ORF">HS088_TW02G00787</name>
</gene>
<organism evidence="2 3">
    <name type="scientific">Tripterygium wilfordii</name>
    <name type="common">Thunder God vine</name>
    <dbReference type="NCBI Taxonomy" id="458696"/>
    <lineage>
        <taxon>Eukaryota</taxon>
        <taxon>Viridiplantae</taxon>
        <taxon>Streptophyta</taxon>
        <taxon>Embryophyta</taxon>
        <taxon>Tracheophyta</taxon>
        <taxon>Spermatophyta</taxon>
        <taxon>Magnoliopsida</taxon>
        <taxon>eudicotyledons</taxon>
        <taxon>Gunneridae</taxon>
        <taxon>Pentapetalae</taxon>
        <taxon>rosids</taxon>
        <taxon>fabids</taxon>
        <taxon>Celastrales</taxon>
        <taxon>Celastraceae</taxon>
        <taxon>Tripterygium</taxon>
    </lineage>
</organism>